<accession>A0A2S0MPZ5</accession>
<dbReference type="EC" id="2.7.7.106" evidence="5"/>
<comment type="function">
    <text evidence="5">Guanylyltransferase that catalyzes the activation of (2R)-3-phosphoglycerate (3PG) as 3-[(R)-glyceryl]-diphospho-5'-guanosine, via the condensation of 3PG with GTP. It is involved in the biosynthesis of a derivative of the hydride carrier cofactor coenzyme F420, 3PG-F420.</text>
</comment>
<comment type="catalytic activity">
    <reaction evidence="5">
        <text>(2R)-3-phosphoglycerate + GTP + H(+) = 3-[(R)-glyceryl]-diphospho-5'-guanosine + diphosphate</text>
        <dbReference type="Rhea" id="RHEA:63440"/>
        <dbReference type="ChEBI" id="CHEBI:15378"/>
        <dbReference type="ChEBI" id="CHEBI:33019"/>
        <dbReference type="ChEBI" id="CHEBI:37565"/>
        <dbReference type="ChEBI" id="CHEBI:58272"/>
        <dbReference type="ChEBI" id="CHEBI:147306"/>
        <dbReference type="EC" id="2.7.7.106"/>
    </reaction>
</comment>
<proteinExistence type="inferred from homology"/>
<dbReference type="EMBL" id="CP027665">
    <property type="protein sequence ID" value="AVO37938.1"/>
    <property type="molecule type" value="Genomic_DNA"/>
</dbReference>
<keyword evidence="4 5" id="KW-0342">GTP-binding</keyword>
<evidence type="ECO:0000256" key="5">
    <source>
        <dbReference type="HAMAP-Rule" id="MF_02114"/>
    </source>
</evidence>
<dbReference type="GO" id="GO:0043814">
    <property type="term" value="F:phospholactate guanylyltransferase activity"/>
    <property type="evidence" value="ECO:0007669"/>
    <property type="project" value="InterPro"/>
</dbReference>
<keyword evidence="7" id="KW-1185">Reference proteome</keyword>
<dbReference type="Gene3D" id="3.90.550.10">
    <property type="entry name" value="Spore Coat Polysaccharide Biosynthesis Protein SpsA, Chain A"/>
    <property type="match status" value="1"/>
</dbReference>
<comment type="similarity">
    <text evidence="5">Belongs to the CofC family.</text>
</comment>
<keyword evidence="1 5" id="KW-0808">Transferase</keyword>
<dbReference type="GO" id="GO:0052645">
    <property type="term" value="P:F420-0 metabolic process"/>
    <property type="evidence" value="ECO:0007669"/>
    <property type="project" value="UniProtKB-UniRule"/>
</dbReference>
<dbReference type="NCBIfam" id="TIGR03552">
    <property type="entry name" value="F420_cofC"/>
    <property type="match status" value="1"/>
</dbReference>
<reference evidence="7" key="1">
    <citation type="submission" date="2018-03" db="EMBL/GenBank/DDBJ databases">
        <title>Genomic analysis of the strain SH-1 isolated from shrimp intestine.</title>
        <authorList>
            <person name="Kim Y.-S."/>
            <person name="Kim S.-E."/>
            <person name="Kim K.-H."/>
        </authorList>
    </citation>
    <scope>NUCLEOTIDE SEQUENCE [LARGE SCALE GENOMIC DNA]</scope>
    <source>
        <strain evidence="7">SH-1</strain>
    </source>
</reference>
<dbReference type="KEGG" id="thas:C6Y53_09630"/>
<dbReference type="UniPathway" id="UPA00071"/>
<name>A0A2S0MPZ5_9RHOB</name>
<dbReference type="Pfam" id="PF01983">
    <property type="entry name" value="CofC"/>
    <property type="match status" value="1"/>
</dbReference>
<keyword evidence="2 5" id="KW-0548">Nucleotidyltransferase</keyword>
<evidence type="ECO:0000256" key="2">
    <source>
        <dbReference type="ARBA" id="ARBA00022695"/>
    </source>
</evidence>
<evidence type="ECO:0000313" key="6">
    <source>
        <dbReference type="EMBL" id="AVO37938.1"/>
    </source>
</evidence>
<keyword evidence="3 5" id="KW-0547">Nucleotide-binding</keyword>
<evidence type="ECO:0000313" key="7">
    <source>
        <dbReference type="Proteomes" id="UP000237655"/>
    </source>
</evidence>
<sequence>MTGPDRPDCLIVVPMKDPSASKTRLGPGLTQAQRQTLARLLFRRTIDVLRQARTLPDAPRFDLAIVTSSIEIADIAERMGATVIAEGARDGLSRAVETAARWAGNRSYASLCVIPADLAAPDPADLVRLLCCGRNRTRAVICPATDLGTNALLVSPPTAIPFLYGPNSAIRHLRAAERAGLNPVLLRLDSLQFDIDTAASLERAMRDVPELPRMLGQA</sequence>
<evidence type="ECO:0000256" key="4">
    <source>
        <dbReference type="ARBA" id="ARBA00023134"/>
    </source>
</evidence>
<dbReference type="PANTHER" id="PTHR40392:SF1">
    <property type="entry name" value="2-PHOSPHO-L-LACTATE GUANYLYLTRANSFERASE"/>
    <property type="match status" value="1"/>
</dbReference>
<dbReference type="GO" id="GO:0005525">
    <property type="term" value="F:GTP binding"/>
    <property type="evidence" value="ECO:0007669"/>
    <property type="project" value="UniProtKB-KW"/>
</dbReference>
<gene>
    <name evidence="6" type="primary">cofC</name>
    <name evidence="5" type="synonym">fbiD</name>
    <name evidence="6" type="ORF">C6Y53_09630</name>
</gene>
<dbReference type="SUPFAM" id="SSF53448">
    <property type="entry name" value="Nucleotide-diphospho-sugar transferases"/>
    <property type="match status" value="1"/>
</dbReference>
<protein>
    <recommendedName>
        <fullName evidence="5">3-phospho-D-glycerate guanylyltransferase</fullName>
        <shortName evidence="5">3PG guanylyltransferase</shortName>
        <ecNumber evidence="5">2.7.7.106</ecNumber>
    </recommendedName>
</protein>
<dbReference type="PANTHER" id="PTHR40392">
    <property type="entry name" value="2-PHOSPHO-L-LACTATE GUANYLYLTRANSFERASE"/>
    <property type="match status" value="1"/>
</dbReference>
<evidence type="ECO:0000256" key="3">
    <source>
        <dbReference type="ARBA" id="ARBA00022741"/>
    </source>
</evidence>
<dbReference type="RefSeq" id="WP_106472256.1">
    <property type="nucleotide sequence ID" value="NZ_CP027665.1"/>
</dbReference>
<dbReference type="Proteomes" id="UP000237655">
    <property type="component" value="Chromosome"/>
</dbReference>
<dbReference type="InterPro" id="IPR002835">
    <property type="entry name" value="CofC"/>
</dbReference>
<dbReference type="HAMAP" id="MF_02114">
    <property type="entry name" value="CofC"/>
    <property type="match status" value="1"/>
</dbReference>
<comment type="pathway">
    <text evidence="5">Cofactor biosynthesis; coenzyme F420 biosynthesis.</text>
</comment>
<organism evidence="6 7">
    <name type="scientific">Pukyongiella litopenaei</name>
    <dbReference type="NCBI Taxonomy" id="2605946"/>
    <lineage>
        <taxon>Bacteria</taxon>
        <taxon>Pseudomonadati</taxon>
        <taxon>Pseudomonadota</taxon>
        <taxon>Alphaproteobacteria</taxon>
        <taxon>Rhodobacterales</taxon>
        <taxon>Paracoccaceae</taxon>
        <taxon>Pukyongiella</taxon>
    </lineage>
</organism>
<dbReference type="AlphaFoldDB" id="A0A2S0MPZ5"/>
<evidence type="ECO:0000256" key="1">
    <source>
        <dbReference type="ARBA" id="ARBA00022679"/>
    </source>
</evidence>
<dbReference type="InterPro" id="IPR029044">
    <property type="entry name" value="Nucleotide-diphossugar_trans"/>
</dbReference>